<evidence type="ECO:0000313" key="3">
    <source>
        <dbReference type="Proteomes" id="UP000298030"/>
    </source>
</evidence>
<comment type="caution">
    <text evidence="2">The sequence shown here is derived from an EMBL/GenBank/DDBJ whole genome shotgun (WGS) entry which is preliminary data.</text>
</comment>
<dbReference type="STRING" id="71717.A0A4Y7SSD7"/>
<feature type="region of interest" description="Disordered" evidence="1">
    <location>
        <begin position="326"/>
        <end position="374"/>
    </location>
</feature>
<accession>A0A4Y7SSD7</accession>
<sequence length="374" mass="40118">MSTNVSSSISQAVAFLTRPVSFVQDAYMMFALQTILRSTLLAAFTAASSKRLVMTFTPDMPPRPIWAACIATGIEWIEWIQFFGQQEFDLIIEETSVVARYHGASAGAVTIWSAPQLNDAKRSLLAKLSVPDVARVPIRKFGQKVATGPPPNVPSRTRIVLPTVSLNLSSRRTLAQQLIASDDDSDTEELFAMISKTSIISPTPTKAQFPVSIPVPPSPISSPEPSESSRPSSRTSTLSSCFSDRGSLFSASTSTSVSLESIEPQKQASSGIYVDRSKKDRTKYLYQGGVSSTLTGGVMLGRPSKPAQAAPNCGAPRQAFSVAPKLPVQQQQPKYRAPGGARRGATQYATGANTPSWRRAPAATPVGTGSFKRF</sequence>
<evidence type="ECO:0000256" key="1">
    <source>
        <dbReference type="SAM" id="MobiDB-lite"/>
    </source>
</evidence>
<name>A0A4Y7SSD7_COPMI</name>
<protein>
    <recommendedName>
        <fullName evidence="4">Anti-proliferative protein domain-containing protein</fullName>
    </recommendedName>
</protein>
<feature type="compositionally biased region" description="Low complexity" evidence="1">
    <location>
        <begin position="223"/>
        <end position="240"/>
    </location>
</feature>
<gene>
    <name evidence="2" type="ORF">FA13DRAFT_1305208</name>
</gene>
<keyword evidence="3" id="KW-1185">Reference proteome</keyword>
<feature type="region of interest" description="Disordered" evidence="1">
    <location>
        <begin position="208"/>
        <end position="242"/>
    </location>
</feature>
<evidence type="ECO:0000313" key="2">
    <source>
        <dbReference type="EMBL" id="TEB24548.1"/>
    </source>
</evidence>
<dbReference type="AlphaFoldDB" id="A0A4Y7SSD7"/>
<dbReference type="Proteomes" id="UP000298030">
    <property type="component" value="Unassembled WGS sequence"/>
</dbReference>
<organism evidence="2 3">
    <name type="scientific">Coprinellus micaceus</name>
    <name type="common">Glistening ink-cap mushroom</name>
    <name type="synonym">Coprinus micaceus</name>
    <dbReference type="NCBI Taxonomy" id="71717"/>
    <lineage>
        <taxon>Eukaryota</taxon>
        <taxon>Fungi</taxon>
        <taxon>Dikarya</taxon>
        <taxon>Basidiomycota</taxon>
        <taxon>Agaricomycotina</taxon>
        <taxon>Agaricomycetes</taxon>
        <taxon>Agaricomycetidae</taxon>
        <taxon>Agaricales</taxon>
        <taxon>Agaricineae</taxon>
        <taxon>Psathyrellaceae</taxon>
        <taxon>Coprinellus</taxon>
    </lineage>
</organism>
<evidence type="ECO:0008006" key="4">
    <source>
        <dbReference type="Google" id="ProtNLM"/>
    </source>
</evidence>
<reference evidence="2 3" key="1">
    <citation type="journal article" date="2019" name="Nat. Ecol. Evol.">
        <title>Megaphylogeny resolves global patterns of mushroom evolution.</title>
        <authorList>
            <person name="Varga T."/>
            <person name="Krizsan K."/>
            <person name="Foldi C."/>
            <person name="Dima B."/>
            <person name="Sanchez-Garcia M."/>
            <person name="Sanchez-Ramirez S."/>
            <person name="Szollosi G.J."/>
            <person name="Szarkandi J.G."/>
            <person name="Papp V."/>
            <person name="Albert L."/>
            <person name="Andreopoulos W."/>
            <person name="Angelini C."/>
            <person name="Antonin V."/>
            <person name="Barry K.W."/>
            <person name="Bougher N.L."/>
            <person name="Buchanan P."/>
            <person name="Buyck B."/>
            <person name="Bense V."/>
            <person name="Catcheside P."/>
            <person name="Chovatia M."/>
            <person name="Cooper J."/>
            <person name="Damon W."/>
            <person name="Desjardin D."/>
            <person name="Finy P."/>
            <person name="Geml J."/>
            <person name="Haridas S."/>
            <person name="Hughes K."/>
            <person name="Justo A."/>
            <person name="Karasinski D."/>
            <person name="Kautmanova I."/>
            <person name="Kiss B."/>
            <person name="Kocsube S."/>
            <person name="Kotiranta H."/>
            <person name="LaButti K.M."/>
            <person name="Lechner B.E."/>
            <person name="Liimatainen K."/>
            <person name="Lipzen A."/>
            <person name="Lukacs Z."/>
            <person name="Mihaltcheva S."/>
            <person name="Morgado L.N."/>
            <person name="Niskanen T."/>
            <person name="Noordeloos M.E."/>
            <person name="Ohm R.A."/>
            <person name="Ortiz-Santana B."/>
            <person name="Ovrebo C."/>
            <person name="Racz N."/>
            <person name="Riley R."/>
            <person name="Savchenko A."/>
            <person name="Shiryaev A."/>
            <person name="Soop K."/>
            <person name="Spirin V."/>
            <person name="Szebenyi C."/>
            <person name="Tomsovsky M."/>
            <person name="Tulloss R.E."/>
            <person name="Uehling J."/>
            <person name="Grigoriev I.V."/>
            <person name="Vagvolgyi C."/>
            <person name="Papp T."/>
            <person name="Martin F.M."/>
            <person name="Miettinen O."/>
            <person name="Hibbett D.S."/>
            <person name="Nagy L.G."/>
        </authorList>
    </citation>
    <scope>NUCLEOTIDE SEQUENCE [LARGE SCALE GENOMIC DNA]</scope>
    <source>
        <strain evidence="2 3">FP101781</strain>
    </source>
</reference>
<feature type="compositionally biased region" description="Polar residues" evidence="1">
    <location>
        <begin position="347"/>
        <end position="356"/>
    </location>
</feature>
<dbReference type="EMBL" id="QPFP01000065">
    <property type="protein sequence ID" value="TEB24548.1"/>
    <property type="molecule type" value="Genomic_DNA"/>
</dbReference>
<proteinExistence type="predicted"/>
<feature type="compositionally biased region" description="Pro residues" evidence="1">
    <location>
        <begin position="213"/>
        <end position="222"/>
    </location>
</feature>
<dbReference type="OrthoDB" id="19928at2759"/>